<dbReference type="AlphaFoldDB" id="A0A9P7S5C3"/>
<dbReference type="EMBL" id="CM032183">
    <property type="protein sequence ID" value="KAG7095699.1"/>
    <property type="molecule type" value="Genomic_DNA"/>
</dbReference>
<accession>A0A9P7S5C3</accession>
<keyword evidence="3" id="KW-1185">Reference proteome</keyword>
<evidence type="ECO:0000256" key="1">
    <source>
        <dbReference type="SAM" id="MobiDB-lite"/>
    </source>
</evidence>
<evidence type="ECO:0000313" key="2">
    <source>
        <dbReference type="EMBL" id="KAG7095699.1"/>
    </source>
</evidence>
<protein>
    <submittedName>
        <fullName evidence="2">Uncharacterized protein</fullName>
    </submittedName>
</protein>
<name>A0A9P7S5C3_9AGAR</name>
<feature type="region of interest" description="Disordered" evidence="1">
    <location>
        <begin position="1"/>
        <end position="38"/>
    </location>
</feature>
<comment type="caution">
    <text evidence="2">The sequence shown here is derived from an EMBL/GenBank/DDBJ whole genome shotgun (WGS) entry which is preliminary data.</text>
</comment>
<dbReference type="GeneID" id="66075489"/>
<dbReference type="KEGG" id="more:E1B28_006413"/>
<reference evidence="2" key="1">
    <citation type="journal article" date="2021" name="Genome Biol. Evol.">
        <title>The assembled and annotated genome of the fairy-ring fungus Marasmius oreades.</title>
        <authorList>
            <person name="Hiltunen M."/>
            <person name="Ament-Velasquez S.L."/>
            <person name="Johannesson H."/>
        </authorList>
    </citation>
    <scope>NUCLEOTIDE SEQUENCE</scope>
    <source>
        <strain evidence="2">03SP1</strain>
    </source>
</reference>
<evidence type="ECO:0000313" key="3">
    <source>
        <dbReference type="Proteomes" id="UP001049176"/>
    </source>
</evidence>
<sequence>MSRQTYLERGQSPLHSSNYTTPAPGHRPELDSRYGGGINTRRLCDESSNNTRLSDMPLVTFQNTMVTPQLMAPNYPALQVNQFGVGAPINLPNGVPTPVVNVICSDIHVRQAGGGWLGPYNAAADFNAGAAGTFLGPRQNAPGGPVYYTYVRADGATVDFR</sequence>
<organism evidence="2 3">
    <name type="scientific">Marasmius oreades</name>
    <name type="common">fairy-ring Marasmius</name>
    <dbReference type="NCBI Taxonomy" id="181124"/>
    <lineage>
        <taxon>Eukaryota</taxon>
        <taxon>Fungi</taxon>
        <taxon>Dikarya</taxon>
        <taxon>Basidiomycota</taxon>
        <taxon>Agaricomycotina</taxon>
        <taxon>Agaricomycetes</taxon>
        <taxon>Agaricomycetidae</taxon>
        <taxon>Agaricales</taxon>
        <taxon>Marasmiineae</taxon>
        <taxon>Marasmiaceae</taxon>
        <taxon>Marasmius</taxon>
    </lineage>
</organism>
<dbReference type="Proteomes" id="UP001049176">
    <property type="component" value="Chromosome 3"/>
</dbReference>
<gene>
    <name evidence="2" type="ORF">E1B28_006413</name>
</gene>
<proteinExistence type="predicted"/>
<dbReference type="RefSeq" id="XP_043012169.1">
    <property type="nucleotide sequence ID" value="XM_043151076.1"/>
</dbReference>